<comment type="subcellular location">
    <subcellularLocation>
        <location evidence="1">Membrane</location>
        <topology evidence="1">Multi-pass membrane protein</topology>
    </subcellularLocation>
</comment>
<evidence type="ECO:0000313" key="10">
    <source>
        <dbReference type="EMBL" id="SFO42146.1"/>
    </source>
</evidence>
<keyword evidence="7" id="KW-0472">Membrane</keyword>
<dbReference type="PANTHER" id="PTHR48090">
    <property type="entry name" value="UNDECAPRENYL-PHOSPHATE 4-DEOXY-4-FORMAMIDO-L-ARABINOSE TRANSFERASE-RELATED"/>
    <property type="match status" value="1"/>
</dbReference>
<gene>
    <name evidence="10" type="ORF">SAMN05660359_03310</name>
</gene>
<organism evidence="10 11">
    <name type="scientific">Geodermatophilus obscurus</name>
    <dbReference type="NCBI Taxonomy" id="1861"/>
    <lineage>
        <taxon>Bacteria</taxon>
        <taxon>Bacillati</taxon>
        <taxon>Actinomycetota</taxon>
        <taxon>Actinomycetes</taxon>
        <taxon>Geodermatophilales</taxon>
        <taxon>Geodermatophilaceae</taxon>
        <taxon>Geodermatophilus</taxon>
    </lineage>
</organism>
<dbReference type="Gene3D" id="3.90.550.10">
    <property type="entry name" value="Spore Coat Polysaccharide Biosynthesis Protein SpsA, Chain A"/>
    <property type="match status" value="1"/>
</dbReference>
<evidence type="ECO:0000313" key="11">
    <source>
        <dbReference type="Proteomes" id="UP000183642"/>
    </source>
</evidence>
<dbReference type="SUPFAM" id="SSF53448">
    <property type="entry name" value="Nucleotide-diphospho-sugar transferases"/>
    <property type="match status" value="1"/>
</dbReference>
<dbReference type="AlphaFoldDB" id="A0A1I5H294"/>
<evidence type="ECO:0000256" key="4">
    <source>
        <dbReference type="ARBA" id="ARBA00022679"/>
    </source>
</evidence>
<keyword evidence="5" id="KW-0812">Transmembrane</keyword>
<dbReference type="EMBL" id="FOWE01000008">
    <property type="protein sequence ID" value="SFO42146.1"/>
    <property type="molecule type" value="Genomic_DNA"/>
</dbReference>
<feature type="region of interest" description="Disordered" evidence="8">
    <location>
        <begin position="222"/>
        <end position="254"/>
    </location>
</feature>
<evidence type="ECO:0000256" key="2">
    <source>
        <dbReference type="ARBA" id="ARBA00006739"/>
    </source>
</evidence>
<evidence type="ECO:0000256" key="1">
    <source>
        <dbReference type="ARBA" id="ARBA00004141"/>
    </source>
</evidence>
<accession>A0A1I5H294</accession>
<dbReference type="InterPro" id="IPR050256">
    <property type="entry name" value="Glycosyltransferase_2"/>
</dbReference>
<keyword evidence="11" id="KW-1185">Reference proteome</keyword>
<evidence type="ECO:0000256" key="5">
    <source>
        <dbReference type="ARBA" id="ARBA00022692"/>
    </source>
</evidence>
<evidence type="ECO:0000259" key="9">
    <source>
        <dbReference type="Pfam" id="PF00535"/>
    </source>
</evidence>
<dbReference type="Pfam" id="PF00535">
    <property type="entry name" value="Glycos_transf_2"/>
    <property type="match status" value="1"/>
</dbReference>
<evidence type="ECO:0000256" key="3">
    <source>
        <dbReference type="ARBA" id="ARBA00022676"/>
    </source>
</evidence>
<protein>
    <submittedName>
        <fullName evidence="10">Undecaprenyl-phosphate 4-deoxy-4-formamido-L-arabinose transferase</fullName>
    </submittedName>
</protein>
<feature type="domain" description="Glycosyltransferase 2-like" evidence="9">
    <location>
        <begin position="8"/>
        <end position="130"/>
    </location>
</feature>
<proteinExistence type="inferred from homology"/>
<reference evidence="11" key="1">
    <citation type="submission" date="2016-10" db="EMBL/GenBank/DDBJ databases">
        <authorList>
            <person name="Varghese N."/>
            <person name="Submissions S."/>
        </authorList>
    </citation>
    <scope>NUCLEOTIDE SEQUENCE [LARGE SCALE GENOMIC DNA]</scope>
    <source>
        <strain evidence="11">DSM 43161</strain>
    </source>
</reference>
<dbReference type="PANTHER" id="PTHR48090:SF1">
    <property type="entry name" value="PROPHAGE BACTOPRENOL GLUCOSYL TRANSFERASE HOMOLOG"/>
    <property type="match status" value="1"/>
</dbReference>
<sequence length="254" mass="26256">MSGPRIAVVVPVYGNEATLRPLAARLAAALDGRDWRLRLVVDASPDGSLAVARELAADPRVAVTALAANVGQHRALATGLAAEDADAWVCLDADLQDPPEAVPALLDRLARGDVGAVFAGRRGRYESPVRRLTGGLHRRVAAALTGLPPDAGAFLALGPAVRDAVVAAVLGGQAPSVVLAAGLAGTPLASVPVARDRRPVGESAWTARARLRQSLRSLAWAARRRGVSGSRAGRPGRSSRRAGPRSASGTTRRR</sequence>
<dbReference type="InterPro" id="IPR029044">
    <property type="entry name" value="Nucleotide-diphossugar_trans"/>
</dbReference>
<feature type="compositionally biased region" description="Low complexity" evidence="8">
    <location>
        <begin position="244"/>
        <end position="254"/>
    </location>
</feature>
<keyword evidence="6" id="KW-1133">Transmembrane helix</keyword>
<dbReference type="GO" id="GO:0016757">
    <property type="term" value="F:glycosyltransferase activity"/>
    <property type="evidence" value="ECO:0007669"/>
    <property type="project" value="UniProtKB-KW"/>
</dbReference>
<keyword evidence="4 10" id="KW-0808">Transferase</keyword>
<dbReference type="GO" id="GO:0005886">
    <property type="term" value="C:plasma membrane"/>
    <property type="evidence" value="ECO:0007669"/>
    <property type="project" value="TreeGrafter"/>
</dbReference>
<keyword evidence="3" id="KW-0328">Glycosyltransferase</keyword>
<name>A0A1I5H294_9ACTN</name>
<comment type="similarity">
    <text evidence="2">Belongs to the glycosyltransferase 2 family.</text>
</comment>
<dbReference type="RefSeq" id="WP_244274283.1">
    <property type="nucleotide sequence ID" value="NZ_FOWE01000008.1"/>
</dbReference>
<evidence type="ECO:0000256" key="8">
    <source>
        <dbReference type="SAM" id="MobiDB-lite"/>
    </source>
</evidence>
<evidence type="ECO:0000256" key="6">
    <source>
        <dbReference type="ARBA" id="ARBA00022989"/>
    </source>
</evidence>
<evidence type="ECO:0000256" key="7">
    <source>
        <dbReference type="ARBA" id="ARBA00023136"/>
    </source>
</evidence>
<dbReference type="InterPro" id="IPR001173">
    <property type="entry name" value="Glyco_trans_2-like"/>
</dbReference>
<dbReference type="Proteomes" id="UP000183642">
    <property type="component" value="Unassembled WGS sequence"/>
</dbReference>
<feature type="compositionally biased region" description="Low complexity" evidence="8">
    <location>
        <begin position="222"/>
        <end position="236"/>
    </location>
</feature>